<name>A0A562BKJ8_9BURK</name>
<dbReference type="OrthoDB" id="5099059at2"/>
<dbReference type="EMBL" id="VLJN01000018">
    <property type="protein sequence ID" value="TWG85429.1"/>
    <property type="molecule type" value="Genomic_DNA"/>
</dbReference>
<accession>A0A562BKJ8</accession>
<evidence type="ECO:0000313" key="3">
    <source>
        <dbReference type="Proteomes" id="UP000318141"/>
    </source>
</evidence>
<keyword evidence="3" id="KW-1185">Reference proteome</keyword>
<evidence type="ECO:0000313" key="2">
    <source>
        <dbReference type="EMBL" id="TWG85429.1"/>
    </source>
</evidence>
<protein>
    <submittedName>
        <fullName evidence="2">Uncharacterized protein</fullName>
    </submittedName>
</protein>
<proteinExistence type="predicted"/>
<comment type="caution">
    <text evidence="2">The sequence shown here is derived from an EMBL/GenBank/DDBJ whole genome shotgun (WGS) entry which is preliminary data.</text>
</comment>
<sequence length="518" mass="56789">MPFVATTGHRIPLFQNVLEAPISLHPAANGSEHQPNPDVSSLSRDMAAEAYQLFVENRFRVEFDRQPNDTIDAIARSELMSRPEYDVDIDKASVGYVILDHLKRSLVAQLGRGESEQINTQASTLAAALASGVMWNAEAEAMSKTFADEGLNLPPGSANVGIRVRLNDDGTGWIVHKTALWHSYIDGSGKERRMDNGSPILRVDNQIEVRFDWHSDSDFKLTASPRFCHVGWSDPLLDARLLVAHEEGKSADAPGMEAPPKHVPLERKGLRGFFSRLYNIMAYCLGAKGIQYKALEMKTVSQIINDGSTMHLKQTIGGPGVDPTQIHHVKHDPMNERHYAAAYPHSTDIEAFHFSRTTSAAGAVWTMADGVALPGIEELLRERPNLLAQEPPPPPLAENVHQPAADPIDIADQPEVSDIIEEAAEEEEEDDDEDNGGRYPAALVATYKNNADNANNAAAPERHRRASDVLAERIVKGEPAVPSILIEPAPLHTPSLTDEEKASLKGPFGLPRQPTNVF</sequence>
<evidence type="ECO:0000256" key="1">
    <source>
        <dbReference type="SAM" id="MobiDB-lite"/>
    </source>
</evidence>
<dbReference type="AlphaFoldDB" id="A0A562BKJ8"/>
<organism evidence="2 3">
    <name type="scientific">Cupriavidus gilardii J11</name>
    <dbReference type="NCBI Taxonomy" id="936133"/>
    <lineage>
        <taxon>Bacteria</taxon>
        <taxon>Pseudomonadati</taxon>
        <taxon>Pseudomonadota</taxon>
        <taxon>Betaproteobacteria</taxon>
        <taxon>Burkholderiales</taxon>
        <taxon>Burkholderiaceae</taxon>
        <taxon>Cupriavidus</taxon>
    </lineage>
</organism>
<dbReference type="Proteomes" id="UP000318141">
    <property type="component" value="Unassembled WGS sequence"/>
</dbReference>
<reference evidence="2 3" key="1">
    <citation type="submission" date="2019-07" db="EMBL/GenBank/DDBJ databases">
        <title>Genome sequencing of lignin-degrading bacterial isolates.</title>
        <authorList>
            <person name="Gladden J."/>
        </authorList>
    </citation>
    <scope>NUCLEOTIDE SEQUENCE [LARGE SCALE GENOMIC DNA]</scope>
    <source>
        <strain evidence="2 3">J11</strain>
    </source>
</reference>
<gene>
    <name evidence="2" type="ORF">L602_002500000300</name>
</gene>
<feature type="region of interest" description="Disordered" evidence="1">
    <location>
        <begin position="489"/>
        <end position="518"/>
    </location>
</feature>